<accession>A0A0J9VN06</accession>
<gene>
    <name evidence="2" type="ORF">PVBG_05994</name>
</gene>
<keyword evidence="1" id="KW-0472">Membrane</keyword>
<proteinExistence type="predicted"/>
<sequence>MGENLYNFESLYSRIISIFHTNFNNIQVDPKYNEVFRTLKDQYSEIDDSFESNCNKAIAYLKYLEDAYHGEINTAKGSLYVYCWLCDVEFNKPQYNNNGVNIYKKLLQKYEAIEFSSNIPYIFRTYLNENIDENLKNLYDLYYKFDKFINQQNCGDSYCKCAEECAGFYNKYMSEQCGIFYKNNFCNELQNFAKMYNAFFTENNKCDGKEMKLLLTADSYIKVILTPILIIAIVSFIIFFLFKVTNKFNLNK</sequence>
<organism evidence="2 3">
    <name type="scientific">Plasmodium vivax (strain Brazil I)</name>
    <dbReference type="NCBI Taxonomy" id="1033975"/>
    <lineage>
        <taxon>Eukaryota</taxon>
        <taxon>Sar</taxon>
        <taxon>Alveolata</taxon>
        <taxon>Apicomplexa</taxon>
        <taxon>Aconoidasida</taxon>
        <taxon>Haemosporida</taxon>
        <taxon>Plasmodiidae</taxon>
        <taxon>Plasmodium</taxon>
        <taxon>Plasmodium (Plasmodium)</taxon>
    </lineage>
</organism>
<protein>
    <submittedName>
        <fullName evidence="2">Uncharacterized protein</fullName>
    </submittedName>
</protein>
<keyword evidence="1" id="KW-0812">Transmembrane</keyword>
<reference evidence="2 3" key="1">
    <citation type="submission" date="2011-08" db="EMBL/GenBank/DDBJ databases">
        <title>The Genome Sequence of Plasmodium vivax Brazil I.</title>
        <authorList>
            <consortium name="The Broad Institute Genome Sequencing Platform"/>
            <consortium name="The Broad Institute Genome Sequencing Center for Infectious Disease"/>
            <person name="Neafsey D."/>
            <person name="Carlton J."/>
            <person name="Barnwell J."/>
            <person name="Collins W."/>
            <person name="Escalante A."/>
            <person name="Mullikin J."/>
            <person name="Saul A."/>
            <person name="Guigo R."/>
            <person name="Camara F."/>
            <person name="Young S.K."/>
            <person name="Zeng Q."/>
            <person name="Gargeya S."/>
            <person name="Fitzgerald M."/>
            <person name="Haas B."/>
            <person name="Abouelleil A."/>
            <person name="Alvarado L."/>
            <person name="Arachchi H.M."/>
            <person name="Berlin A."/>
            <person name="Brown A."/>
            <person name="Chapman S.B."/>
            <person name="Chen Z."/>
            <person name="Dunbar C."/>
            <person name="Freedman E."/>
            <person name="Gearin G."/>
            <person name="Gellesch M."/>
            <person name="Goldberg J."/>
            <person name="Griggs A."/>
            <person name="Gujja S."/>
            <person name="Heiman D."/>
            <person name="Howarth C."/>
            <person name="Larson L."/>
            <person name="Lui A."/>
            <person name="MacDonald P.J.P."/>
            <person name="Montmayeur A."/>
            <person name="Murphy C."/>
            <person name="Neiman D."/>
            <person name="Pearson M."/>
            <person name="Priest M."/>
            <person name="Roberts A."/>
            <person name="Saif S."/>
            <person name="Shea T."/>
            <person name="Shenoy N."/>
            <person name="Sisk P."/>
            <person name="Stolte C."/>
            <person name="Sykes S."/>
            <person name="Wortman J."/>
            <person name="Nusbaum C."/>
            <person name="Birren B."/>
        </authorList>
    </citation>
    <scope>NUCLEOTIDE SEQUENCE [LARGE SCALE GENOMIC DNA]</scope>
    <source>
        <strain evidence="2 3">Brazil I</strain>
    </source>
</reference>
<dbReference type="Proteomes" id="UP000053327">
    <property type="component" value="Unassembled WGS sequence"/>
</dbReference>
<dbReference type="AlphaFoldDB" id="A0A0J9VN06"/>
<evidence type="ECO:0000313" key="3">
    <source>
        <dbReference type="Proteomes" id="UP000053327"/>
    </source>
</evidence>
<evidence type="ECO:0000313" key="2">
    <source>
        <dbReference type="EMBL" id="KMZ88508.1"/>
    </source>
</evidence>
<feature type="transmembrane region" description="Helical" evidence="1">
    <location>
        <begin position="220"/>
        <end position="242"/>
    </location>
</feature>
<evidence type="ECO:0000256" key="1">
    <source>
        <dbReference type="SAM" id="Phobius"/>
    </source>
</evidence>
<dbReference type="EMBL" id="KQ234764">
    <property type="protein sequence ID" value="KMZ88508.1"/>
    <property type="molecule type" value="Genomic_DNA"/>
</dbReference>
<name>A0A0J9VN06_PLAV1</name>
<keyword evidence="1" id="KW-1133">Transmembrane helix</keyword>